<protein>
    <submittedName>
        <fullName evidence="5">Uncharacterized protein</fullName>
    </submittedName>
</protein>
<dbReference type="OrthoDB" id="9092901at2"/>
<accession>A0A6N6WHZ9</accession>
<dbReference type="PROSITE" id="PS51326">
    <property type="entry name" value="AVIDIN_2"/>
    <property type="match status" value="1"/>
</dbReference>
<keyword evidence="3" id="KW-0732">Signal</keyword>
<evidence type="ECO:0000256" key="3">
    <source>
        <dbReference type="ARBA" id="ARBA00022729"/>
    </source>
</evidence>
<evidence type="ECO:0000256" key="1">
    <source>
        <dbReference type="ARBA" id="ARBA00004613"/>
    </source>
</evidence>
<dbReference type="InterPro" id="IPR036896">
    <property type="entry name" value="Avidin-like_sf"/>
</dbReference>
<gene>
    <name evidence="5" type="ORF">FSO04_12140</name>
</gene>
<dbReference type="Proteomes" id="UP000463700">
    <property type="component" value="Unassembled WGS sequence"/>
</dbReference>
<organism evidence="5 6">
    <name type="scientific">Paraburkholderia madseniana</name>
    <dbReference type="NCBI Taxonomy" id="2599607"/>
    <lineage>
        <taxon>Bacteria</taxon>
        <taxon>Pseudomonadati</taxon>
        <taxon>Pseudomonadota</taxon>
        <taxon>Betaproteobacteria</taxon>
        <taxon>Burkholderiales</taxon>
        <taxon>Burkholderiaceae</taxon>
        <taxon>Paraburkholderia</taxon>
    </lineage>
</organism>
<evidence type="ECO:0000256" key="4">
    <source>
        <dbReference type="SAM" id="MobiDB-lite"/>
    </source>
</evidence>
<dbReference type="PANTHER" id="PTHR34399">
    <property type="entry name" value="AVIDIN-RELATED"/>
    <property type="match status" value="1"/>
</dbReference>
<comment type="subcellular location">
    <subcellularLocation>
        <location evidence="1">Secreted</location>
    </subcellularLocation>
</comment>
<dbReference type="InterPro" id="IPR005468">
    <property type="entry name" value="Avidin/str"/>
</dbReference>
<dbReference type="InterPro" id="IPR051764">
    <property type="entry name" value="Avidin/Streptavidin-rel"/>
</dbReference>
<feature type="region of interest" description="Disordered" evidence="4">
    <location>
        <begin position="1"/>
        <end position="42"/>
    </location>
</feature>
<dbReference type="PANTHER" id="PTHR34399:SF3">
    <property type="entry name" value="AVID PROTEIN-RELATED"/>
    <property type="match status" value="1"/>
</dbReference>
<reference evidence="5 6" key="1">
    <citation type="journal article" date="2020" name="Int. J. Syst. Evol. Microbiol.">
        <title>Paraburkholderia madseniana sp. nov., a phenolic acid-degrading bacterium isolated from acidic forest soil.</title>
        <authorList>
            <person name="Wilhelm R.C."/>
            <person name="Murphy S.J.L."/>
            <person name="Feriancek N.M."/>
            <person name="Karasz D.C."/>
            <person name="DeRito C.M."/>
            <person name="Newman J.D."/>
            <person name="Buckley D.H."/>
        </authorList>
    </citation>
    <scope>NUCLEOTIDE SEQUENCE [LARGE SCALE GENOMIC DNA]</scope>
    <source>
        <strain evidence="5 6">RP11</strain>
    </source>
</reference>
<dbReference type="GO" id="GO:0005576">
    <property type="term" value="C:extracellular region"/>
    <property type="evidence" value="ECO:0007669"/>
    <property type="project" value="UniProtKB-SubCell"/>
</dbReference>
<comment type="caution">
    <text evidence="5">The sequence shown here is derived from an EMBL/GenBank/DDBJ whole genome shotgun (WGS) entry which is preliminary data.</text>
</comment>
<name>A0A6N6WHZ9_9BURK</name>
<sequence>MITVSRPDAASHGDSIQTPRSSVHRPLAGLSDKSTTTLPPSASSASLNWYAGSASLPRPYCRLLVPESIYYYEAVVRCAVNIIQGLTPSEEAIMIKSAEQTYFSTKTVAPTATVDFNGHWVNELTSFMDLTVSASGDVTGTYVSAVSDQGGPTPPFPLSGTVSGDLISFRVNWGEAITSWVGHGVVDAAGKSQILTLWYEVMAVPDELNPEQQWRTVKAGADSFWQ</sequence>
<keyword evidence="2" id="KW-0964">Secreted</keyword>
<dbReference type="SUPFAM" id="SSF50876">
    <property type="entry name" value="Avidin/streptavidin"/>
    <property type="match status" value="1"/>
</dbReference>
<proteinExistence type="predicted"/>
<evidence type="ECO:0000313" key="6">
    <source>
        <dbReference type="Proteomes" id="UP000463700"/>
    </source>
</evidence>
<dbReference type="Gene3D" id="2.40.128.30">
    <property type="entry name" value="Avidin-like"/>
    <property type="match status" value="1"/>
</dbReference>
<dbReference type="Pfam" id="PF01382">
    <property type="entry name" value="Avidin"/>
    <property type="match status" value="1"/>
</dbReference>
<dbReference type="GO" id="GO:0009374">
    <property type="term" value="F:biotin binding"/>
    <property type="evidence" value="ECO:0007669"/>
    <property type="project" value="InterPro"/>
</dbReference>
<dbReference type="EMBL" id="VOSW01000019">
    <property type="protein sequence ID" value="KAE8759649.1"/>
    <property type="molecule type" value="Genomic_DNA"/>
</dbReference>
<dbReference type="AlphaFoldDB" id="A0A6N6WHZ9"/>
<evidence type="ECO:0000256" key="2">
    <source>
        <dbReference type="ARBA" id="ARBA00022525"/>
    </source>
</evidence>
<evidence type="ECO:0000313" key="5">
    <source>
        <dbReference type="EMBL" id="KAE8759649.1"/>
    </source>
</evidence>